<feature type="compositionally biased region" description="Basic and acidic residues" evidence="1">
    <location>
        <begin position="67"/>
        <end position="79"/>
    </location>
</feature>
<gene>
    <name evidence="2" type="ORF">BJP34_35050</name>
</gene>
<dbReference type="Proteomes" id="UP000177870">
    <property type="component" value="Chromosome"/>
</dbReference>
<accession>A0A1D8U2E3</accession>
<proteinExistence type="predicted"/>
<reference evidence="3" key="1">
    <citation type="submission" date="2016-10" db="EMBL/GenBank/DDBJ databases">
        <title>Comparative genomics uncovers the prolific and rare metabolic potential of the cyanobacterial genus Moorea.</title>
        <authorList>
            <person name="Leao T."/>
            <person name="Castelao G."/>
            <person name="Korobeynikov A."/>
            <person name="Monroe E.A."/>
            <person name="Podell S."/>
            <person name="Glukhov E."/>
            <person name="Allen E."/>
            <person name="Gerwick W.H."/>
            <person name="Gerwick L."/>
        </authorList>
    </citation>
    <scope>NUCLEOTIDE SEQUENCE [LARGE SCALE GENOMIC DNA]</scope>
    <source>
        <strain evidence="3">PAL-8-15-08-1</strain>
    </source>
</reference>
<organism evidence="2 3">
    <name type="scientific">Moorena producens PAL-8-15-08-1</name>
    <dbReference type="NCBI Taxonomy" id="1458985"/>
    <lineage>
        <taxon>Bacteria</taxon>
        <taxon>Bacillati</taxon>
        <taxon>Cyanobacteriota</taxon>
        <taxon>Cyanophyceae</taxon>
        <taxon>Coleofasciculales</taxon>
        <taxon>Coleofasciculaceae</taxon>
        <taxon>Moorena</taxon>
    </lineage>
</organism>
<feature type="region of interest" description="Disordered" evidence="1">
    <location>
        <begin position="47"/>
        <end position="79"/>
    </location>
</feature>
<evidence type="ECO:0000313" key="2">
    <source>
        <dbReference type="EMBL" id="AOX03954.1"/>
    </source>
</evidence>
<name>A0A1D8U2E3_9CYAN</name>
<dbReference type="AlphaFoldDB" id="A0A1D8U2E3"/>
<dbReference type="EMBL" id="CP017599">
    <property type="protein sequence ID" value="AOX03954.1"/>
    <property type="molecule type" value="Genomic_DNA"/>
</dbReference>
<dbReference type="KEGG" id="mpro:BJP34_35050"/>
<protein>
    <submittedName>
        <fullName evidence="2">Uncharacterized protein</fullName>
    </submittedName>
</protein>
<evidence type="ECO:0000256" key="1">
    <source>
        <dbReference type="SAM" id="MobiDB-lite"/>
    </source>
</evidence>
<evidence type="ECO:0000313" key="3">
    <source>
        <dbReference type="Proteomes" id="UP000177870"/>
    </source>
</evidence>
<sequence>MRTKLILLRQEAIGMLAIGMLAIVKRVVSDAEVRPVGNLITGQTHHYGLGEAAPPKGVSPMSNCRSFPHERLHQDRESS</sequence>